<dbReference type="EMBL" id="JASBWS010000017">
    <property type="protein sequence ID" value="KAJ9111870.1"/>
    <property type="molecule type" value="Genomic_DNA"/>
</dbReference>
<dbReference type="Proteomes" id="UP001230649">
    <property type="component" value="Unassembled WGS sequence"/>
</dbReference>
<accession>A0ACC2WL10</accession>
<gene>
    <name evidence="1" type="ORF">QFC20_002457</name>
</gene>
<reference evidence="1" key="1">
    <citation type="submission" date="2023-04" db="EMBL/GenBank/DDBJ databases">
        <title>Draft Genome sequencing of Naganishia species isolated from polar environments using Oxford Nanopore Technology.</title>
        <authorList>
            <person name="Leo P."/>
            <person name="Venkateswaran K."/>
        </authorList>
    </citation>
    <scope>NUCLEOTIDE SEQUENCE</scope>
    <source>
        <strain evidence="1">MNA-CCFEE 5262</strain>
    </source>
</reference>
<organism evidence="1 2">
    <name type="scientific">Naganishia adeliensis</name>
    <dbReference type="NCBI Taxonomy" id="92952"/>
    <lineage>
        <taxon>Eukaryota</taxon>
        <taxon>Fungi</taxon>
        <taxon>Dikarya</taxon>
        <taxon>Basidiomycota</taxon>
        <taxon>Agaricomycotina</taxon>
        <taxon>Tremellomycetes</taxon>
        <taxon>Filobasidiales</taxon>
        <taxon>Filobasidiaceae</taxon>
        <taxon>Naganishia</taxon>
    </lineage>
</organism>
<evidence type="ECO:0000313" key="2">
    <source>
        <dbReference type="Proteomes" id="UP001230649"/>
    </source>
</evidence>
<evidence type="ECO:0000313" key="1">
    <source>
        <dbReference type="EMBL" id="KAJ9111870.1"/>
    </source>
</evidence>
<sequence>MDDAPSHIQDVQPNGKMKHKSDILVLGPLVSQHDTSSTDERGRLKEFGNMKGGSADVGMDGMSPTQQSFDNTTTYPPTSLGSDFDSHVSKPGTDIGTPVAQFDDRSPKHDTGHTNHHPVKSFSLPPWAIQTNTNTSDLQNGRSDGLTGGERLQEENEAGIMAPIAEQQHSPSRFVYASSPVAESPFTDDAAVRQQPTGAQLFVPPNTLCPTATVSPSSDGYFPSTLRVNTGLQVAVGPASATSDPYTMHKTVGNDPIHQYTVPNKPRQLHPRSLSTYLAQHPNDAANRAIRKTYPKPNPIFRFFRRFKVRHDVIKGLSEQELSRFEQREGKKRRRLAGWRLAEEDTEEDRIGEDRVERPVVSELFWKVYMSIMPTLERDPLSGLVAPPLIGSTGTMPLSIISLIPDIMRHYRDVIVRAEKEVFLVTNYWQPSNSVETITKAFRELSDSVLKRTKAGEKPQKIVVKMIYDRGSFEQLWNSHVAVKPKDLVALKIPLPEDVPGLDLQVINFHRVLLGTFHAKFLIVDRKVALINSNNIQDRPNLEMMTHLEGPIVDSFYETAIHSWYNKLEPILPCIAQAYQPPPGGYRFGGNNPYFAEIEVIQAAKAARQLLRRETAQNFGNDDSQFEEGFMMSVRRAMERAAAVGGERWDDFVASHTGEDNPLQMLRGRVRAGFASRPASRRPSMDLIPKMPQRRASAPLFPVEHPADMSTLNSDAPSTNQQSSTLVDSAELPPTAKSPPKQAFELPSKQIKIEEPPLPTRARPDDSSAVDTSKSSASTMAGRARSGSQRMQALSEKFNAGALSEAWATVEDSDDLDTFQPHIIHAPHKPFPIAMTSRKPHGMPGHHDIRNPQNAAWLAACRYAKHKIWIQTPTLNARPIKRAIKQACRRGVEVILFLDLGFNDKGESIPFQGGTNEEVVETLYKILRKENKEQHLKVYWYTGKDQIRPLNAVHKQRNCHIKFAMFDDEVAILGNGNMDTQSWMHSQETNIMINSKEVIAEMMATLYSNQNTHLYGLVGTDGIWKDAEGKDMNHYDNLKKGRHQGLAGIIQFIKTI</sequence>
<keyword evidence="2" id="KW-1185">Reference proteome</keyword>
<comment type="caution">
    <text evidence="1">The sequence shown here is derived from an EMBL/GenBank/DDBJ whole genome shotgun (WGS) entry which is preliminary data.</text>
</comment>
<protein>
    <submittedName>
        <fullName evidence="1">Uncharacterized protein</fullName>
    </submittedName>
</protein>
<name>A0ACC2WL10_9TREE</name>
<proteinExistence type="predicted"/>